<feature type="domain" description="Plectin/eS10 N-terminal" evidence="7">
    <location>
        <begin position="10"/>
        <end position="101"/>
    </location>
</feature>
<dbReference type="InterPro" id="IPR037447">
    <property type="entry name" value="Ribosomal_eS10"/>
</dbReference>
<dbReference type="FunFam" id="1.10.10.10:FF:000025">
    <property type="entry name" value="40S ribosomal protein S10"/>
    <property type="match status" value="1"/>
</dbReference>
<evidence type="ECO:0000256" key="5">
    <source>
        <dbReference type="ARBA" id="ARBA00023274"/>
    </source>
</evidence>
<dbReference type="Proteomes" id="UP000018050">
    <property type="component" value="Unassembled WGS sequence"/>
</dbReference>
<keyword evidence="9" id="KW-1185">Reference proteome</keyword>
<gene>
    <name evidence="8" type="ORF">EAH_00052170</name>
</gene>
<dbReference type="InterPro" id="IPR005326">
    <property type="entry name" value="Plectin_eS10_N"/>
</dbReference>
<evidence type="ECO:0000313" key="8">
    <source>
        <dbReference type="EMBL" id="CDI84387.1"/>
    </source>
</evidence>
<name>U6GXP4_EIMAC</name>
<dbReference type="OMA" id="ERTKIHR"/>
<dbReference type="GO" id="GO:0003735">
    <property type="term" value="F:structural constituent of ribosome"/>
    <property type="evidence" value="ECO:0007669"/>
    <property type="project" value="TreeGrafter"/>
</dbReference>
<feature type="compositionally biased region" description="Basic and acidic residues" evidence="6">
    <location>
        <begin position="133"/>
        <end position="155"/>
    </location>
</feature>
<evidence type="ECO:0000256" key="4">
    <source>
        <dbReference type="ARBA" id="ARBA00022980"/>
    </source>
</evidence>
<reference evidence="8" key="2">
    <citation type="submission" date="2013-10" db="EMBL/GenBank/DDBJ databases">
        <authorList>
            <person name="Aslett M."/>
        </authorList>
    </citation>
    <scope>NUCLEOTIDE SEQUENCE</scope>
    <source>
        <strain evidence="8">Houghton</strain>
    </source>
</reference>
<organism evidence="8 9">
    <name type="scientific">Eimeria acervulina</name>
    <name type="common">Coccidian parasite</name>
    <dbReference type="NCBI Taxonomy" id="5801"/>
    <lineage>
        <taxon>Eukaryota</taxon>
        <taxon>Sar</taxon>
        <taxon>Alveolata</taxon>
        <taxon>Apicomplexa</taxon>
        <taxon>Conoidasida</taxon>
        <taxon>Coccidia</taxon>
        <taxon>Eucoccidiorida</taxon>
        <taxon>Eimeriorina</taxon>
        <taxon>Eimeriidae</taxon>
        <taxon>Eimeria</taxon>
    </lineage>
</organism>
<evidence type="ECO:0000256" key="2">
    <source>
        <dbReference type="ARBA" id="ARBA00007278"/>
    </source>
</evidence>
<keyword evidence="3" id="KW-0963">Cytoplasm</keyword>
<dbReference type="VEuPathDB" id="ToxoDB:EAH_00052170"/>
<dbReference type="PANTHER" id="PTHR12146:SF0">
    <property type="entry name" value="RIBOSOMAL PROTEIN S10"/>
    <property type="match status" value="1"/>
</dbReference>
<dbReference type="Pfam" id="PF03501">
    <property type="entry name" value="S10_plectin"/>
    <property type="match status" value="1"/>
</dbReference>
<evidence type="ECO:0000256" key="6">
    <source>
        <dbReference type="SAM" id="MobiDB-lite"/>
    </source>
</evidence>
<dbReference type="GeneID" id="25273287"/>
<evidence type="ECO:0000259" key="7">
    <source>
        <dbReference type="Pfam" id="PF03501"/>
    </source>
</evidence>
<proteinExistence type="inferred from homology"/>
<feature type="compositionally biased region" description="Low complexity" evidence="6">
    <location>
        <begin position="109"/>
        <end position="119"/>
    </location>
</feature>
<dbReference type="EMBL" id="HG673668">
    <property type="protein sequence ID" value="CDI84387.1"/>
    <property type="molecule type" value="Genomic_DNA"/>
</dbReference>
<comment type="similarity">
    <text evidence="2">Belongs to the eukaryotic ribosomal protein eS10 family.</text>
</comment>
<sequence length="155" mass="17838">MTVGIKPSLIPKKNRRLIYEYLFKEGVLVVQKNPKLERHPEVPVPNLHVMMVMKSLKSKDFCEEMFNWQHNYYTLKNEGMEFLRDYLRLPPTVFPATLTKKTTTRAQRPGPEGEAAGEPENWRGGMGRGRGRPMGERAGEPRVGGERADRPPRYA</sequence>
<accession>U6GXP4</accession>
<keyword evidence="5" id="KW-0687">Ribonucleoprotein</keyword>
<reference evidence="8" key="1">
    <citation type="submission" date="2013-10" db="EMBL/GenBank/DDBJ databases">
        <title>Genomic analysis of the causative agents of coccidiosis in chickens.</title>
        <authorList>
            <person name="Reid A.J."/>
            <person name="Blake D."/>
            <person name="Billington K."/>
            <person name="Browne H."/>
            <person name="Dunn M."/>
            <person name="Hung S."/>
            <person name="Kawahara F."/>
            <person name="Miranda-Saavedra D."/>
            <person name="Mourier T."/>
            <person name="Nagra H."/>
            <person name="Otto T.D."/>
            <person name="Rawlings N."/>
            <person name="Sanchez A."/>
            <person name="Sanders M."/>
            <person name="Subramaniam C."/>
            <person name="Tay Y."/>
            <person name="Dear P."/>
            <person name="Doerig C."/>
            <person name="Gruber A."/>
            <person name="Parkinson J."/>
            <person name="Shirley M."/>
            <person name="Wan K.L."/>
            <person name="Berriman M."/>
            <person name="Tomley F."/>
            <person name="Pain A."/>
        </authorList>
    </citation>
    <scope>NUCLEOTIDE SEQUENCE</scope>
    <source>
        <strain evidence="8">Houghton</strain>
    </source>
</reference>
<dbReference type="AlphaFoldDB" id="U6GXP4"/>
<dbReference type="Gene3D" id="1.10.10.10">
    <property type="entry name" value="Winged helix-like DNA-binding domain superfamily/Winged helix DNA-binding domain"/>
    <property type="match status" value="1"/>
</dbReference>
<feature type="region of interest" description="Disordered" evidence="6">
    <location>
        <begin position="97"/>
        <end position="155"/>
    </location>
</feature>
<dbReference type="RefSeq" id="XP_013246624.1">
    <property type="nucleotide sequence ID" value="XM_013391170.1"/>
</dbReference>
<dbReference type="InterPro" id="IPR036388">
    <property type="entry name" value="WH-like_DNA-bd_sf"/>
</dbReference>
<protein>
    <submittedName>
        <fullName evidence="8">Ribosomal protein S10, putative</fullName>
    </submittedName>
</protein>
<dbReference type="PANTHER" id="PTHR12146">
    <property type="entry name" value="40S RIBOSOMAL PROTEIN S10"/>
    <property type="match status" value="1"/>
</dbReference>
<dbReference type="OrthoDB" id="5211809at2759"/>
<keyword evidence="4 8" id="KW-0689">Ribosomal protein</keyword>
<comment type="subcellular location">
    <subcellularLocation>
        <location evidence="1">Cytoplasm</location>
    </subcellularLocation>
</comment>
<evidence type="ECO:0000256" key="3">
    <source>
        <dbReference type="ARBA" id="ARBA00022490"/>
    </source>
</evidence>
<evidence type="ECO:0000256" key="1">
    <source>
        <dbReference type="ARBA" id="ARBA00004496"/>
    </source>
</evidence>
<dbReference type="GO" id="GO:0022627">
    <property type="term" value="C:cytosolic small ribosomal subunit"/>
    <property type="evidence" value="ECO:0007669"/>
    <property type="project" value="TreeGrafter"/>
</dbReference>
<evidence type="ECO:0000313" key="9">
    <source>
        <dbReference type="Proteomes" id="UP000018050"/>
    </source>
</evidence>
<dbReference type="GO" id="GO:0003723">
    <property type="term" value="F:RNA binding"/>
    <property type="evidence" value="ECO:0007669"/>
    <property type="project" value="TreeGrafter"/>
</dbReference>